<evidence type="ECO:0000313" key="2">
    <source>
        <dbReference type="Proteomes" id="UP000028186"/>
    </source>
</evidence>
<dbReference type="GO" id="GO:0004521">
    <property type="term" value="F:RNA endonuclease activity"/>
    <property type="evidence" value="ECO:0007669"/>
    <property type="project" value="TreeGrafter"/>
</dbReference>
<dbReference type="PANTHER" id="PTHR33988">
    <property type="entry name" value="ENDORIBONUCLEASE MAZF-RELATED"/>
    <property type="match status" value="1"/>
</dbReference>
<dbReference type="InterPro" id="IPR003477">
    <property type="entry name" value="PemK-like"/>
</dbReference>
<dbReference type="Pfam" id="PF02452">
    <property type="entry name" value="PemK_toxin"/>
    <property type="match status" value="1"/>
</dbReference>
<dbReference type="EMBL" id="HG938355">
    <property type="protein sequence ID" value="CDN55048.1"/>
    <property type="molecule type" value="Genomic_DNA"/>
</dbReference>
<dbReference type="GO" id="GO:0003677">
    <property type="term" value="F:DNA binding"/>
    <property type="evidence" value="ECO:0007669"/>
    <property type="project" value="InterPro"/>
</dbReference>
<dbReference type="GO" id="GO:0006402">
    <property type="term" value="P:mRNA catabolic process"/>
    <property type="evidence" value="ECO:0007669"/>
    <property type="project" value="TreeGrafter"/>
</dbReference>
<dbReference type="GO" id="GO:0016075">
    <property type="term" value="P:rRNA catabolic process"/>
    <property type="evidence" value="ECO:0007669"/>
    <property type="project" value="TreeGrafter"/>
</dbReference>
<dbReference type="Gene3D" id="2.30.30.110">
    <property type="match status" value="1"/>
</dbReference>
<gene>
    <name evidence="1" type="primary">mazF</name>
    <name evidence="1" type="ORF">RG1141_CH27110</name>
</gene>
<dbReference type="AlphaFoldDB" id="A0A068T9C8"/>
<protein>
    <submittedName>
        <fullName evidence="1">Transcriptional modulator of MazE/toxin, MazF</fullName>
    </submittedName>
</protein>
<dbReference type="SUPFAM" id="SSF50118">
    <property type="entry name" value="Cell growth inhibitor/plasmid maintenance toxic component"/>
    <property type="match status" value="1"/>
</dbReference>
<organism evidence="1 2">
    <name type="scientific">Neorhizobium galegae bv. officinalis bv. officinalis str. HAMBI 1141</name>
    <dbReference type="NCBI Taxonomy" id="1028801"/>
    <lineage>
        <taxon>Bacteria</taxon>
        <taxon>Pseudomonadati</taxon>
        <taxon>Pseudomonadota</taxon>
        <taxon>Alphaproteobacteria</taxon>
        <taxon>Hyphomicrobiales</taxon>
        <taxon>Rhizobiaceae</taxon>
        <taxon>Rhizobium/Agrobacterium group</taxon>
        <taxon>Neorhizobium</taxon>
    </lineage>
</organism>
<accession>A0A068T9C8</accession>
<sequence>MTFKRGDMVTAAFQGDLGKPRPAAILHADEYIDAHETLILCPLTTYLADSPNFRPTIAPSAENGLQAVSQIMVDKVTHLRKTAISQVIGRLSDQDMWRLEAALINITGLRQAILPLPMNERTEEQQ</sequence>
<reference evidence="2" key="1">
    <citation type="journal article" date="2014" name="BMC Genomics">
        <title>Genome sequencing of two Neorhizobium galegae strains reveals a noeT gene responsible for the unusual acetylation of the nodulation factors.</title>
        <authorList>
            <person name="Osterman J."/>
            <person name="Marsh J."/>
            <person name="Laine P.K."/>
            <person name="Zeng Z."/>
            <person name="Alatalo E."/>
            <person name="Sullivan J.T."/>
            <person name="Young J.P."/>
            <person name="Thomas-Oates J."/>
            <person name="Paulin L."/>
            <person name="Lindstrom K."/>
        </authorList>
    </citation>
    <scope>NUCLEOTIDE SEQUENCE [LARGE SCALE GENOMIC DNA]</scope>
    <source>
        <strain evidence="2">HAMBI 1141</strain>
    </source>
</reference>
<proteinExistence type="predicted"/>
<dbReference type="RefSeq" id="WP_244447425.1">
    <property type="nucleotide sequence ID" value="NZ_HG938355.1"/>
</dbReference>
<dbReference type="HOGENOM" id="CLU_121823_3_2_5"/>
<dbReference type="PATRIC" id="fig|1028801.3.peg.2761"/>
<dbReference type="KEGG" id="ngl:RG1141_CH27110"/>
<dbReference type="Proteomes" id="UP000028186">
    <property type="component" value="Chromosome I"/>
</dbReference>
<dbReference type="eggNOG" id="COG2337">
    <property type="taxonomic scope" value="Bacteria"/>
</dbReference>
<name>A0A068T9C8_NEOGA</name>
<evidence type="ECO:0000313" key="1">
    <source>
        <dbReference type="EMBL" id="CDN55048.1"/>
    </source>
</evidence>
<dbReference type="InterPro" id="IPR011067">
    <property type="entry name" value="Plasmid_toxin/cell-grow_inhib"/>
</dbReference>